<gene>
    <name evidence="3" type="ORF">CKAN_00443100</name>
</gene>
<dbReference type="InterPro" id="IPR015943">
    <property type="entry name" value="WD40/YVTN_repeat-like_dom_sf"/>
</dbReference>
<dbReference type="Pfam" id="PF02214">
    <property type="entry name" value="BTB_2"/>
    <property type="match status" value="1"/>
</dbReference>
<dbReference type="PANTHER" id="PTHR11145">
    <property type="entry name" value="BTB/POZ DOMAIN-CONTAINING ADAPTER FOR CUL3-MEDIATED RHOA DEGRADATION PROTEIN FAMILY MEMBER"/>
    <property type="match status" value="1"/>
</dbReference>
<dbReference type="Gene3D" id="2.130.10.10">
    <property type="entry name" value="YVTN repeat-like/Quinoprotein amine dehydrogenase"/>
    <property type="match status" value="1"/>
</dbReference>
<evidence type="ECO:0000313" key="3">
    <source>
        <dbReference type="EMBL" id="RWR76021.1"/>
    </source>
</evidence>
<organism evidence="3 4">
    <name type="scientific">Cinnamomum micranthum f. kanehirae</name>
    <dbReference type="NCBI Taxonomy" id="337451"/>
    <lineage>
        <taxon>Eukaryota</taxon>
        <taxon>Viridiplantae</taxon>
        <taxon>Streptophyta</taxon>
        <taxon>Embryophyta</taxon>
        <taxon>Tracheophyta</taxon>
        <taxon>Spermatophyta</taxon>
        <taxon>Magnoliopsida</taxon>
        <taxon>Magnoliidae</taxon>
        <taxon>Laurales</taxon>
        <taxon>Lauraceae</taxon>
        <taxon>Cinnamomum</taxon>
    </lineage>
</organism>
<dbReference type="EMBL" id="QPKB01000002">
    <property type="protein sequence ID" value="RWR76021.1"/>
    <property type="molecule type" value="Genomic_DNA"/>
</dbReference>
<comment type="caution">
    <text evidence="3">The sequence shown here is derived from an EMBL/GenBank/DDBJ whole genome shotgun (WGS) entry which is preliminary data.</text>
</comment>
<dbReference type="GO" id="GO:0051260">
    <property type="term" value="P:protein homooligomerization"/>
    <property type="evidence" value="ECO:0007669"/>
    <property type="project" value="InterPro"/>
</dbReference>
<reference evidence="3 4" key="1">
    <citation type="journal article" date="2019" name="Nat. Plants">
        <title>Stout camphor tree genome fills gaps in understanding of flowering plant genome evolution.</title>
        <authorList>
            <person name="Chaw S.M."/>
            <person name="Liu Y.C."/>
            <person name="Wu Y.W."/>
            <person name="Wang H.Y."/>
            <person name="Lin C.I."/>
            <person name="Wu C.S."/>
            <person name="Ke H.M."/>
            <person name="Chang L.Y."/>
            <person name="Hsu C.Y."/>
            <person name="Yang H.T."/>
            <person name="Sudianto E."/>
            <person name="Hsu M.H."/>
            <person name="Wu K.P."/>
            <person name="Wang L.N."/>
            <person name="Leebens-Mack J.H."/>
            <person name="Tsai I.J."/>
        </authorList>
    </citation>
    <scope>NUCLEOTIDE SEQUENCE [LARGE SCALE GENOMIC DNA]</scope>
    <source>
        <strain evidence="4">cv. Chaw 1501</strain>
        <tissue evidence="3">Young leaves</tissue>
    </source>
</reference>
<dbReference type="OrthoDB" id="2414723at2759"/>
<sequence length="472" mass="51364">MSDENSDSAPPQDRIKLNVGGKLFETTISTLQSGGPDSLLSLLSTRPDPSHNNPIFIDRDPDIFSVLLSLLRSNRLPSTALRRFSHLELLDEAAYYGIEHHLRSATSPPPFSALDASLSTTLRPPSHPFPSAFSAVSDDGSLIVAHGGQISAFDWTLSPAGTVRTHAEDISSLRRVWSETAAIGSSSSPGLHFYDVSGGRHVGSVHWSDPSDPRVYKARVGALTDSADSVFASFECPHRENCILSVDKSTLKITAEIGRQSGGSAKATTPEKLSHLPDHHLLFGCAISCGAFGFSGYVRLWDVRSGDVVWETNEPGSGRSSRFGDPFADVDVDPRESAIFKVCSKSGDLAVVDLRRLGEDPWVYLEEKNPSLRNPGGGGTSILLHCYRKQVFVSREGGLEVWSQMEEEEGTVEASPCERIYRRNFVDKEEDASRGVIRRMEGGGNRLFISREGVEGIEVWESSNFSGAISVD</sequence>
<dbReference type="InterPro" id="IPR057441">
    <property type="entry name" value="Beta_prop_At2g24240"/>
</dbReference>
<evidence type="ECO:0000259" key="2">
    <source>
        <dbReference type="SMART" id="SM00225"/>
    </source>
</evidence>
<dbReference type="SUPFAM" id="SSF54695">
    <property type="entry name" value="POZ domain"/>
    <property type="match status" value="1"/>
</dbReference>
<dbReference type="Gene3D" id="3.30.710.10">
    <property type="entry name" value="Potassium Channel Kv1.1, Chain A"/>
    <property type="match status" value="1"/>
</dbReference>
<name>A0A443NBY6_9MAGN</name>
<dbReference type="SMART" id="SM00225">
    <property type="entry name" value="BTB"/>
    <property type="match status" value="1"/>
</dbReference>
<feature type="domain" description="BTB" evidence="2">
    <location>
        <begin position="13"/>
        <end position="113"/>
    </location>
</feature>
<protein>
    <submittedName>
        <fullName evidence="3">BTB/POZ domain-containing protein</fullName>
    </submittedName>
</protein>
<accession>A0A443NBY6</accession>
<dbReference type="InterPro" id="IPR011044">
    <property type="entry name" value="Quino_amine_DH_bsu"/>
</dbReference>
<evidence type="ECO:0000256" key="1">
    <source>
        <dbReference type="ARBA" id="ARBA00004906"/>
    </source>
</evidence>
<dbReference type="AlphaFoldDB" id="A0A443NBY6"/>
<dbReference type="InterPro" id="IPR003131">
    <property type="entry name" value="T1-type_BTB"/>
</dbReference>
<dbReference type="InterPro" id="IPR000210">
    <property type="entry name" value="BTB/POZ_dom"/>
</dbReference>
<dbReference type="Proteomes" id="UP000283530">
    <property type="component" value="Unassembled WGS sequence"/>
</dbReference>
<dbReference type="InterPro" id="IPR045068">
    <property type="entry name" value="BACURD1-3"/>
</dbReference>
<dbReference type="Pfam" id="PF25279">
    <property type="entry name" value="Beta_prop_At2g24240"/>
    <property type="match status" value="1"/>
</dbReference>
<dbReference type="InterPro" id="IPR011333">
    <property type="entry name" value="SKP1/BTB/POZ_sf"/>
</dbReference>
<keyword evidence="4" id="KW-1185">Reference proteome</keyword>
<comment type="pathway">
    <text evidence="1">Protein modification; protein ubiquitination.</text>
</comment>
<evidence type="ECO:0000313" key="4">
    <source>
        <dbReference type="Proteomes" id="UP000283530"/>
    </source>
</evidence>
<dbReference type="PANTHER" id="PTHR11145:SF8">
    <property type="entry name" value="RE57120P"/>
    <property type="match status" value="1"/>
</dbReference>
<proteinExistence type="predicted"/>
<dbReference type="SUPFAM" id="SSF50969">
    <property type="entry name" value="YVTN repeat-like/Quinoprotein amine dehydrogenase"/>
    <property type="match status" value="1"/>
</dbReference>